<dbReference type="EMBL" id="CABFNP030001012">
    <property type="protein sequence ID" value="CAI6090523.1"/>
    <property type="molecule type" value="Genomic_DNA"/>
</dbReference>
<dbReference type="Gene3D" id="2.40.10.10">
    <property type="entry name" value="Trypsin-like serine proteases"/>
    <property type="match status" value="1"/>
</dbReference>
<organism evidence="1 2">
    <name type="scientific">Clonostachys chloroleuca</name>
    <dbReference type="NCBI Taxonomy" id="1926264"/>
    <lineage>
        <taxon>Eukaryota</taxon>
        <taxon>Fungi</taxon>
        <taxon>Dikarya</taxon>
        <taxon>Ascomycota</taxon>
        <taxon>Pezizomycotina</taxon>
        <taxon>Sordariomycetes</taxon>
        <taxon>Hypocreomycetidae</taxon>
        <taxon>Hypocreales</taxon>
        <taxon>Bionectriaceae</taxon>
        <taxon>Clonostachys</taxon>
    </lineage>
</organism>
<dbReference type="Proteomes" id="UP001160390">
    <property type="component" value="Unassembled WGS sequence"/>
</dbReference>
<evidence type="ECO:0000313" key="1">
    <source>
        <dbReference type="EMBL" id="CAI6090523.1"/>
    </source>
</evidence>
<comment type="caution">
    <text evidence="1">The sequence shown here is derived from an EMBL/GenBank/DDBJ whole genome shotgun (WGS) entry which is preliminary data.</text>
</comment>
<proteinExistence type="predicted"/>
<keyword evidence="2" id="KW-1185">Reference proteome</keyword>
<name>A0AA35M4W2_9HYPO</name>
<dbReference type="AlphaFoldDB" id="A0AA35M4W2"/>
<sequence length="74" mass="7907">MGPRIPSSYTLQRNLAAICGGDSGSCVWDMPGRIAGILTGGPTNRGVNDVTYAAPIEWILDDIRIQTGFEVELV</sequence>
<dbReference type="InterPro" id="IPR043504">
    <property type="entry name" value="Peptidase_S1_PA_chymotrypsin"/>
</dbReference>
<accession>A0AA35M4W2</accession>
<evidence type="ECO:0000313" key="2">
    <source>
        <dbReference type="Proteomes" id="UP001160390"/>
    </source>
</evidence>
<gene>
    <name evidence="1" type="ORF">CCHLO57077_00001840</name>
</gene>
<reference evidence="1" key="1">
    <citation type="submission" date="2023-01" db="EMBL/GenBank/DDBJ databases">
        <authorList>
            <person name="Piombo E."/>
        </authorList>
    </citation>
    <scope>NUCLEOTIDE SEQUENCE</scope>
</reference>
<dbReference type="InterPro" id="IPR009003">
    <property type="entry name" value="Peptidase_S1_PA"/>
</dbReference>
<protein>
    <submittedName>
        <fullName evidence="1">Uncharacterized protein</fullName>
    </submittedName>
</protein>
<dbReference type="SUPFAM" id="SSF50494">
    <property type="entry name" value="Trypsin-like serine proteases"/>
    <property type="match status" value="1"/>
</dbReference>
<feature type="non-terminal residue" evidence="1">
    <location>
        <position position="74"/>
    </location>
</feature>